<dbReference type="InterPro" id="IPR003356">
    <property type="entry name" value="DNA_methylase_A-5"/>
</dbReference>
<dbReference type="Pfam" id="PF02384">
    <property type="entry name" value="N6_Mtase"/>
    <property type="match status" value="1"/>
</dbReference>
<dbReference type="PROSITE" id="PS00092">
    <property type="entry name" value="N6_MTASE"/>
    <property type="match status" value="1"/>
</dbReference>
<dbReference type="EMBL" id="SBIW01000008">
    <property type="protein sequence ID" value="RWY49080.1"/>
    <property type="molecule type" value="Genomic_DNA"/>
</dbReference>
<name>A0A444MJU9_9SPHI</name>
<dbReference type="Proteomes" id="UP000286701">
    <property type="component" value="Unassembled WGS sequence"/>
</dbReference>
<evidence type="ECO:0000256" key="2">
    <source>
        <dbReference type="ARBA" id="ARBA00022747"/>
    </source>
</evidence>
<dbReference type="GO" id="GO:0032259">
    <property type="term" value="P:methylation"/>
    <property type="evidence" value="ECO:0007669"/>
    <property type="project" value="UniProtKB-KW"/>
</dbReference>
<evidence type="ECO:0000259" key="3">
    <source>
        <dbReference type="Pfam" id="PF02384"/>
    </source>
</evidence>
<dbReference type="GO" id="GO:0009307">
    <property type="term" value="P:DNA restriction-modification system"/>
    <property type="evidence" value="ECO:0007669"/>
    <property type="project" value="UniProtKB-KW"/>
</dbReference>
<proteinExistence type="inferred from homology"/>
<protein>
    <submittedName>
        <fullName evidence="4">SAM-dependent methyltransferase</fullName>
    </submittedName>
</protein>
<dbReference type="GO" id="GO:0008170">
    <property type="term" value="F:N-methyltransferase activity"/>
    <property type="evidence" value="ECO:0007669"/>
    <property type="project" value="InterPro"/>
</dbReference>
<dbReference type="OrthoDB" id="9814572at2"/>
<dbReference type="GO" id="GO:0003677">
    <property type="term" value="F:DNA binding"/>
    <property type="evidence" value="ECO:0007669"/>
    <property type="project" value="InterPro"/>
</dbReference>
<feature type="domain" description="DNA methylase adenine-specific" evidence="3">
    <location>
        <begin position="378"/>
        <end position="655"/>
    </location>
</feature>
<gene>
    <name evidence="4" type="ORF">EPL05_16800</name>
</gene>
<dbReference type="InterPro" id="IPR002052">
    <property type="entry name" value="DNA_methylase_N6_adenine_CS"/>
</dbReference>
<dbReference type="PRINTS" id="PR00507">
    <property type="entry name" value="N12N6MTFRASE"/>
</dbReference>
<dbReference type="Gene3D" id="3.40.50.150">
    <property type="entry name" value="Vaccinia Virus protein VP39"/>
    <property type="match status" value="1"/>
</dbReference>
<reference evidence="4 5" key="1">
    <citation type="submission" date="2019-01" db="EMBL/GenBank/DDBJ databases">
        <title>Mucilaginibacter antarcticum sp. nov., isolated from antarctic soil.</title>
        <authorList>
            <person name="Yan Y.-Q."/>
            <person name="Du Z.-J."/>
        </authorList>
    </citation>
    <scope>NUCLEOTIDE SEQUENCE [LARGE SCALE GENOMIC DNA]</scope>
    <source>
        <strain evidence="4 5">F01003</strain>
    </source>
</reference>
<keyword evidence="4" id="KW-0808">Transferase</keyword>
<keyword evidence="4" id="KW-0489">Methyltransferase</keyword>
<dbReference type="SUPFAM" id="SSF53335">
    <property type="entry name" value="S-adenosyl-L-methionine-dependent methyltransferases"/>
    <property type="match status" value="1"/>
</dbReference>
<dbReference type="RefSeq" id="WP_128535152.1">
    <property type="nucleotide sequence ID" value="NZ_SBIW01000008.1"/>
</dbReference>
<dbReference type="InterPro" id="IPR052916">
    <property type="entry name" value="Type-I_RE_MTase_Subunit"/>
</dbReference>
<evidence type="ECO:0000313" key="5">
    <source>
        <dbReference type="Proteomes" id="UP000286701"/>
    </source>
</evidence>
<dbReference type="InterPro" id="IPR029063">
    <property type="entry name" value="SAM-dependent_MTases_sf"/>
</dbReference>
<sequence>MTLSFSKSKLEFDKKFATSNEFSNFLPEHLQVKKTTILKGKNGAKNEQYYKWQFLFSLINSGMYIKDYVGTEVYFPKGNKNSAPIKFDCAIFDDVNWFEHYQSYHLLKDQGSLDWLRRHIIAVVEIKKEDSKDIETIWNQQLKPALKESENGFCLGVIYDTERLYLFKKQGDLFLRLNEGFNTKKEDSQTKDLQLHLTDSYNTIPSFEQLIQKVYHPKIDRSKRTIDDLEVISGVYSTQLTDGISTILRTMDKVSMQNQRGYEILIQIIALKIYDEKRSAKIESFLDWHKTDKEKEHIDLLFFVTSKERNYTKISDDNIQSFIERMRLLYAEASQSYQFILKRDDRETIAWEKEEHIRIIAEVVEQFQDYSFVKSDKSDLYQIVFHKFANAFSKAEKGQFLTPIPIIDFLVQIVNPRSTDKIIDPTSGIADFLSVSYVNSKGTLQDNNIYGLDNDEQMIMLAQLNMLLNGDGNAKLEYKPDKGSITWKFDDRDNLVEINSKFHKNGNWDNWKDQTKLKKFDVVLTNPPFGEDRAFEPKDVNDREAIECYEMWNLYGGKKIDLGVVFLENAYRILKDNGRIGIVLSNSIASIDTHKEARKWLMKKMRIVAIFDLPANVFGETGVNTSVIVAYKPSDRDLKKLQEQNYQVFFRGIEKVGYEVKTSKRVKFFSPIYKINPINFETVIDDEGQVLLDEEFTDTIHDFKKWCNGQEKTLQDLFIKRK</sequence>
<dbReference type="PANTHER" id="PTHR42998">
    <property type="entry name" value="TYPE I RESTRICTION ENZYME HINDVIIP M PROTEIN-RELATED"/>
    <property type="match status" value="1"/>
</dbReference>
<organism evidence="4 5">
    <name type="scientific">Mucilaginibacter gilvus</name>
    <dbReference type="NCBI Taxonomy" id="2305909"/>
    <lineage>
        <taxon>Bacteria</taxon>
        <taxon>Pseudomonadati</taxon>
        <taxon>Bacteroidota</taxon>
        <taxon>Sphingobacteriia</taxon>
        <taxon>Sphingobacteriales</taxon>
        <taxon>Sphingobacteriaceae</taxon>
        <taxon>Mucilaginibacter</taxon>
    </lineage>
</organism>
<keyword evidence="2" id="KW-0680">Restriction system</keyword>
<comment type="similarity">
    <text evidence="1">Belongs to the N(4)/N(6)-methyltransferase family.</text>
</comment>
<accession>A0A444MJU9</accession>
<keyword evidence="5" id="KW-1185">Reference proteome</keyword>
<comment type="caution">
    <text evidence="4">The sequence shown here is derived from an EMBL/GenBank/DDBJ whole genome shotgun (WGS) entry which is preliminary data.</text>
</comment>
<evidence type="ECO:0000256" key="1">
    <source>
        <dbReference type="ARBA" id="ARBA00006594"/>
    </source>
</evidence>
<dbReference type="AlphaFoldDB" id="A0A444MJU9"/>
<dbReference type="PANTHER" id="PTHR42998:SF1">
    <property type="entry name" value="TYPE I RESTRICTION ENZYME HINDI METHYLASE SUBUNIT"/>
    <property type="match status" value="1"/>
</dbReference>
<evidence type="ECO:0000313" key="4">
    <source>
        <dbReference type="EMBL" id="RWY49080.1"/>
    </source>
</evidence>